<evidence type="ECO:0000256" key="1">
    <source>
        <dbReference type="ARBA" id="ARBA00004651"/>
    </source>
</evidence>
<dbReference type="InterPro" id="IPR051461">
    <property type="entry name" value="UPF0750_membrane"/>
</dbReference>
<comment type="subcellular location">
    <subcellularLocation>
        <location evidence="1">Cell membrane</location>
        <topology evidence="1">Multi-pass membrane protein</topology>
    </subcellularLocation>
</comment>
<dbReference type="RefSeq" id="WP_101028247.1">
    <property type="nucleotide sequence ID" value="NZ_CABMMZ010000013.1"/>
</dbReference>
<sequence>MKNLLQRAGKAIKIKNMLFLTIAGIINAFGITIFLNPVNLYDSGISGTAMLAAQLTPESLSLSLFLIIFNLPLFLFGLKKQGKKFTFYAIYTVAVYSFVSWLITDVLPVDVSMASPLAGTDLLLCAVFGGVISGIGSGLAIKFGGAMDGIEVMAVIFAKKIGVSVGSFVMAYNIVLYVVCGFILQSWILPLYSIVTYFAALKTIDFIVEGFDRAKAATIIASVSRCDEICNALSEEFQSGVTVMQAQGGYSGKDKVMIYFVVNRFQIGKLKEIVREIDKKAYISITEVADVFSRNDSL</sequence>
<proteinExistence type="predicted"/>
<keyword evidence="7" id="KW-1185">Reference proteome</keyword>
<dbReference type="CDD" id="cd16380">
    <property type="entry name" value="YitT_C"/>
    <property type="match status" value="1"/>
</dbReference>
<dbReference type="Proteomes" id="UP000233425">
    <property type="component" value="Unassembled WGS sequence"/>
</dbReference>
<dbReference type="InterPro" id="IPR003740">
    <property type="entry name" value="YitT"/>
</dbReference>
<keyword evidence="2" id="KW-1003">Cell membrane</keyword>
<name>A0A2N0V0K7_9FIRM</name>
<evidence type="ECO:0000313" key="6">
    <source>
        <dbReference type="EMBL" id="PKD32749.1"/>
    </source>
</evidence>
<dbReference type="Gene3D" id="3.30.70.120">
    <property type="match status" value="1"/>
</dbReference>
<organism evidence="6 7">
    <name type="scientific">Ruminococcus bromii</name>
    <dbReference type="NCBI Taxonomy" id="40518"/>
    <lineage>
        <taxon>Bacteria</taxon>
        <taxon>Bacillati</taxon>
        <taxon>Bacillota</taxon>
        <taxon>Clostridia</taxon>
        <taxon>Eubacteriales</taxon>
        <taxon>Oscillospiraceae</taxon>
        <taxon>Ruminococcus</taxon>
    </lineage>
</organism>
<dbReference type="GO" id="GO:0005886">
    <property type="term" value="C:plasma membrane"/>
    <property type="evidence" value="ECO:0007669"/>
    <property type="project" value="UniProtKB-SubCell"/>
</dbReference>
<dbReference type="Pfam" id="PF02588">
    <property type="entry name" value="YitT_membrane"/>
    <property type="match status" value="1"/>
</dbReference>
<dbReference type="InterPro" id="IPR015867">
    <property type="entry name" value="N-reg_PII/ATP_PRibTrfase_C"/>
</dbReference>
<dbReference type="AlphaFoldDB" id="A0A2N0V0K7"/>
<dbReference type="EMBL" id="NNSR01000013">
    <property type="protein sequence ID" value="PKD32749.1"/>
    <property type="molecule type" value="Genomic_DNA"/>
</dbReference>
<evidence type="ECO:0000256" key="2">
    <source>
        <dbReference type="ARBA" id="ARBA00022475"/>
    </source>
</evidence>
<dbReference type="InterPro" id="IPR019264">
    <property type="entry name" value="DUF2179"/>
</dbReference>
<evidence type="ECO:0000256" key="5">
    <source>
        <dbReference type="ARBA" id="ARBA00023136"/>
    </source>
</evidence>
<gene>
    <name evidence="6" type="ORF">RBATCC27255_00063</name>
</gene>
<reference evidence="6" key="1">
    <citation type="journal article" date="2018" name="Environ. Microbiol.">
        <title>Sporulation capability and amylosome conservation among diverse human colonic and rumen isolates of the keystone starch-degrader Ruminococcus bromii.</title>
        <authorList>
            <person name="Mukhopadhya I."/>
            <person name="Morais S."/>
            <person name="Laverde-Gomez J."/>
            <person name="Sheridan P.O."/>
            <person name="Walker A.W."/>
            <person name="Kelly W."/>
            <person name="Klieve A.V."/>
            <person name="Ouwerkerk D."/>
            <person name="Duncan S.H."/>
            <person name="Louis P."/>
            <person name="Koropatkin N."/>
            <person name="Cockburn D."/>
            <person name="Kibler R."/>
            <person name="Cooper P.J."/>
            <person name="Sandoval C."/>
            <person name="Crost E."/>
            <person name="Juge N."/>
            <person name="Bayer E.A."/>
            <person name="Flint H.J."/>
        </authorList>
    </citation>
    <scope>NUCLEOTIDE SEQUENCE [LARGE SCALE GENOMIC DNA]</scope>
    <source>
        <strain evidence="6">ATCC 27255</strain>
    </source>
</reference>
<dbReference type="Pfam" id="PF10035">
    <property type="entry name" value="DUF2179"/>
    <property type="match status" value="1"/>
</dbReference>
<accession>A0A2N0V0K7</accession>
<dbReference type="PIRSF" id="PIRSF006483">
    <property type="entry name" value="Membrane_protein_YitT"/>
    <property type="match status" value="1"/>
</dbReference>
<protein>
    <submittedName>
        <fullName evidence="6">Uncharacterized protein</fullName>
    </submittedName>
</protein>
<keyword evidence="3" id="KW-0812">Transmembrane</keyword>
<evidence type="ECO:0000256" key="3">
    <source>
        <dbReference type="ARBA" id="ARBA00022692"/>
    </source>
</evidence>
<comment type="caution">
    <text evidence="6">The sequence shown here is derived from an EMBL/GenBank/DDBJ whole genome shotgun (WGS) entry which is preliminary data.</text>
</comment>
<keyword evidence="4" id="KW-1133">Transmembrane helix</keyword>
<evidence type="ECO:0000313" key="7">
    <source>
        <dbReference type="Proteomes" id="UP000233425"/>
    </source>
</evidence>
<dbReference type="PANTHER" id="PTHR33545:SF5">
    <property type="entry name" value="UPF0750 MEMBRANE PROTEIN YITT"/>
    <property type="match status" value="1"/>
</dbReference>
<keyword evidence="5" id="KW-0472">Membrane</keyword>
<evidence type="ECO:0000256" key="4">
    <source>
        <dbReference type="ARBA" id="ARBA00022989"/>
    </source>
</evidence>
<dbReference type="PANTHER" id="PTHR33545">
    <property type="entry name" value="UPF0750 MEMBRANE PROTEIN YITT-RELATED"/>
    <property type="match status" value="1"/>
</dbReference>